<gene>
    <name evidence="2" type="ORF">Plo01_72160</name>
</gene>
<feature type="compositionally biased region" description="Basic and acidic residues" evidence="1">
    <location>
        <begin position="1"/>
        <end position="11"/>
    </location>
</feature>
<dbReference type="EMBL" id="BOOH01000064">
    <property type="protein sequence ID" value="GIH80787.1"/>
    <property type="molecule type" value="Genomic_DNA"/>
</dbReference>
<evidence type="ECO:0000313" key="3">
    <source>
        <dbReference type="Proteomes" id="UP000616724"/>
    </source>
</evidence>
<dbReference type="Proteomes" id="UP000616724">
    <property type="component" value="Unassembled WGS sequence"/>
</dbReference>
<sequence>MSDTEKQRNDETPPENDEGIDVVAHETEEEEDPCLWFSGQCAVYYADS</sequence>
<organism evidence="2 3">
    <name type="scientific">Planobispora longispora</name>
    <dbReference type="NCBI Taxonomy" id="28887"/>
    <lineage>
        <taxon>Bacteria</taxon>
        <taxon>Bacillati</taxon>
        <taxon>Actinomycetota</taxon>
        <taxon>Actinomycetes</taxon>
        <taxon>Streptosporangiales</taxon>
        <taxon>Streptosporangiaceae</taxon>
        <taxon>Planobispora</taxon>
    </lineage>
</organism>
<reference evidence="2 3" key="1">
    <citation type="submission" date="2021-01" db="EMBL/GenBank/DDBJ databases">
        <title>Whole genome shotgun sequence of Planobispora longispora NBRC 13918.</title>
        <authorList>
            <person name="Komaki H."/>
            <person name="Tamura T."/>
        </authorList>
    </citation>
    <scope>NUCLEOTIDE SEQUENCE [LARGE SCALE GENOMIC DNA]</scope>
    <source>
        <strain evidence="2 3">NBRC 13918</strain>
    </source>
</reference>
<dbReference type="AlphaFoldDB" id="A0A8J3RVP2"/>
<evidence type="ECO:0000256" key="1">
    <source>
        <dbReference type="SAM" id="MobiDB-lite"/>
    </source>
</evidence>
<accession>A0A8J3RVP2</accession>
<evidence type="ECO:0000313" key="2">
    <source>
        <dbReference type="EMBL" id="GIH80787.1"/>
    </source>
</evidence>
<proteinExistence type="predicted"/>
<comment type="caution">
    <text evidence="2">The sequence shown here is derived from an EMBL/GenBank/DDBJ whole genome shotgun (WGS) entry which is preliminary data.</text>
</comment>
<name>A0A8J3RVP2_9ACTN</name>
<keyword evidence="3" id="KW-1185">Reference proteome</keyword>
<protein>
    <submittedName>
        <fullName evidence="2">Uncharacterized protein</fullName>
    </submittedName>
</protein>
<dbReference type="RefSeq" id="WP_203895208.1">
    <property type="nucleotide sequence ID" value="NZ_BOOH01000064.1"/>
</dbReference>
<feature type="region of interest" description="Disordered" evidence="1">
    <location>
        <begin position="1"/>
        <end position="20"/>
    </location>
</feature>